<name>A0A6L2KJI2_TANCI</name>
<dbReference type="EMBL" id="BKCJ010002476">
    <property type="protein sequence ID" value="GEU48812.1"/>
    <property type="molecule type" value="Genomic_DNA"/>
</dbReference>
<protein>
    <submittedName>
        <fullName evidence="1">Uncharacterized protein</fullName>
    </submittedName>
</protein>
<evidence type="ECO:0000313" key="1">
    <source>
        <dbReference type="EMBL" id="GEU48812.1"/>
    </source>
</evidence>
<sequence length="86" mass="9937">MYQADKWTIRDQPSELLVDLWEDLPEIDLLEMGTQYEEVQQQLTTIRQLKPVNRTYFTVALEMKNAQASGGVEKRETIKNVAPLGL</sequence>
<gene>
    <name evidence="1" type="ORF">Tci_020790</name>
</gene>
<accession>A0A6L2KJI2</accession>
<reference evidence="1" key="1">
    <citation type="journal article" date="2019" name="Sci. Rep.">
        <title>Draft genome of Tanacetum cinerariifolium, the natural source of mosquito coil.</title>
        <authorList>
            <person name="Yamashiro T."/>
            <person name="Shiraishi A."/>
            <person name="Satake H."/>
            <person name="Nakayama K."/>
        </authorList>
    </citation>
    <scope>NUCLEOTIDE SEQUENCE</scope>
</reference>
<proteinExistence type="predicted"/>
<dbReference type="AlphaFoldDB" id="A0A6L2KJI2"/>
<organism evidence="1">
    <name type="scientific">Tanacetum cinerariifolium</name>
    <name type="common">Dalmatian daisy</name>
    <name type="synonym">Chrysanthemum cinerariifolium</name>
    <dbReference type="NCBI Taxonomy" id="118510"/>
    <lineage>
        <taxon>Eukaryota</taxon>
        <taxon>Viridiplantae</taxon>
        <taxon>Streptophyta</taxon>
        <taxon>Embryophyta</taxon>
        <taxon>Tracheophyta</taxon>
        <taxon>Spermatophyta</taxon>
        <taxon>Magnoliopsida</taxon>
        <taxon>eudicotyledons</taxon>
        <taxon>Gunneridae</taxon>
        <taxon>Pentapetalae</taxon>
        <taxon>asterids</taxon>
        <taxon>campanulids</taxon>
        <taxon>Asterales</taxon>
        <taxon>Asteraceae</taxon>
        <taxon>Asteroideae</taxon>
        <taxon>Anthemideae</taxon>
        <taxon>Anthemidinae</taxon>
        <taxon>Tanacetum</taxon>
    </lineage>
</organism>
<comment type="caution">
    <text evidence="1">The sequence shown here is derived from an EMBL/GenBank/DDBJ whole genome shotgun (WGS) entry which is preliminary data.</text>
</comment>